<comment type="cofactor">
    <cofactor evidence="6">
        <name>Zn(2+)</name>
        <dbReference type="ChEBI" id="CHEBI:29105"/>
    </cofactor>
</comment>
<dbReference type="OrthoDB" id="9805101at2"/>
<dbReference type="Proteomes" id="UP000266206">
    <property type="component" value="Unassembled WGS sequence"/>
</dbReference>
<sequence>MNTIVDTPESLKAGTYQQAVTDACGQIAPNWPLDRLIAVNPWWTLRNRTMPETAALLGALSGTRMLMPADYFGERRQKEIQSRHLQQAARLLSLDVNESDLLDHLRQKTSPRRWMNVTSWMDRLQEIAHRMSWQDETVHQISQTCAMVFQTAERNVQNQTSTPDLYHTWLETIQHDSGLEILMGEQGLLDILKTLPRDHNTLIDFALHDLAASSRHVPEYLHALLLDINGWASWVAYQEWQQQLQGNAHYSLMPQLLAVRLAWEWVLWRHCALNHRELQPRLRDYWNEQWQTLPTLIAGYAEQQRLRWCWQLANELAYGESLCTKLRKSPPVPRHTPVQLQAVFCIDVRSEPMRAALEAQSDAIQTKGFAGFFGLPIAVNEPGSDCYEPNLPGLLAPQIQVSHSALNAANLARQRNRQARLSTMSDGPASTFSLVESLGLGYALKLARDTFFPPRIDRPGRLQPPRTGWLLERAGTPLSAEDTAEMLSRILRAIGLTSHFAPTVLLVGHGSTTRNNAHAAGLNCGACGGQSGLTNAQILADLLNTPILREQLAELGIAIPENTQFVAALHNTVTDDIDYPKNLLPTSLTTWLTEACKLARRRRAPALGLKPMDDARLHRALERRARDWSELRPEWGLANNAAFIVAPRSATRHLDLQGRSFLHDYDWREDPNSAVLEQIMTAPMVVTQWINMQYYASVVDNLHYGSGNKMLHNVVGGHIGVFEGNGGDLRIGLPMQSLHDGQSWRHEPLRLQVYIAAPESAIFAIYQRHETIKNLVDNQWLMLFGWQPESGQISQLFLDHWRNVE</sequence>
<feature type="binding site" evidence="6">
    <location>
        <position position="509"/>
    </location>
    <ligand>
        <name>Zn(2+)</name>
        <dbReference type="ChEBI" id="CHEBI:29105"/>
    </ligand>
</feature>
<keyword evidence="1 6" id="KW-0813">Transport</keyword>
<reference evidence="7 8" key="1">
    <citation type="submission" date="2017-08" db="EMBL/GenBank/DDBJ databases">
        <title>Pusillimonas indicus sp. nov., a member of the family Alcaligenaceae isolated from surface seawater.</title>
        <authorList>
            <person name="Li J."/>
        </authorList>
    </citation>
    <scope>NUCLEOTIDE SEQUENCE [LARGE SCALE GENOMIC DNA]</scope>
    <source>
        <strain evidence="7 8">L52-1-41</strain>
    </source>
</reference>
<dbReference type="Pfam" id="PF10070">
    <property type="entry name" value="DabA"/>
    <property type="match status" value="1"/>
</dbReference>
<comment type="similarity">
    <text evidence="6">Belongs to the inorganic carbon transporter (TC 9.A.2) DabA family.</text>
</comment>
<evidence type="ECO:0000256" key="5">
    <source>
        <dbReference type="ARBA" id="ARBA00023136"/>
    </source>
</evidence>
<dbReference type="GO" id="GO:0005886">
    <property type="term" value="C:plasma membrane"/>
    <property type="evidence" value="ECO:0007669"/>
    <property type="project" value="UniProtKB-SubCell"/>
</dbReference>
<feature type="binding site" evidence="6">
    <location>
        <position position="524"/>
    </location>
    <ligand>
        <name>Zn(2+)</name>
        <dbReference type="ChEBI" id="CHEBI:29105"/>
    </ligand>
</feature>
<gene>
    <name evidence="6" type="primary">dabA</name>
    <name evidence="7" type="ORF">CJP73_10875</name>
</gene>
<dbReference type="GO" id="GO:0008270">
    <property type="term" value="F:zinc ion binding"/>
    <property type="evidence" value="ECO:0007669"/>
    <property type="project" value="UniProtKB-UniRule"/>
</dbReference>
<dbReference type="RefSeq" id="WP_119516444.1">
    <property type="nucleotide sequence ID" value="NZ_NQYH01000009.1"/>
</dbReference>
<keyword evidence="2 6" id="KW-1003">Cell membrane</keyword>
<evidence type="ECO:0000256" key="6">
    <source>
        <dbReference type="HAMAP-Rule" id="MF_01871"/>
    </source>
</evidence>
<evidence type="ECO:0000256" key="4">
    <source>
        <dbReference type="ARBA" id="ARBA00022833"/>
    </source>
</evidence>
<evidence type="ECO:0000256" key="2">
    <source>
        <dbReference type="ARBA" id="ARBA00022475"/>
    </source>
</evidence>
<dbReference type="EMBL" id="NQYH01000009">
    <property type="protein sequence ID" value="RIY40361.1"/>
    <property type="molecule type" value="Genomic_DNA"/>
</dbReference>
<evidence type="ECO:0000256" key="3">
    <source>
        <dbReference type="ARBA" id="ARBA00022723"/>
    </source>
</evidence>
<evidence type="ECO:0000256" key="1">
    <source>
        <dbReference type="ARBA" id="ARBA00022448"/>
    </source>
</evidence>
<feature type="binding site" evidence="6">
    <location>
        <position position="345"/>
    </location>
    <ligand>
        <name>Zn(2+)</name>
        <dbReference type="ChEBI" id="CHEBI:29105"/>
    </ligand>
</feature>
<comment type="subunit">
    <text evidence="6">Forms a complex with DabB.</text>
</comment>
<dbReference type="InterPro" id="IPR018752">
    <property type="entry name" value="DabA"/>
</dbReference>
<comment type="function">
    <text evidence="6">Part of an energy-coupled inorganic carbon pump.</text>
</comment>
<protein>
    <recommendedName>
        <fullName evidence="6">Probable inorganic carbon transporter subunit DabA</fullName>
    </recommendedName>
</protein>
<dbReference type="HAMAP" id="MF_01871">
    <property type="entry name" value="DabA"/>
    <property type="match status" value="1"/>
</dbReference>
<keyword evidence="4 6" id="KW-0862">Zinc</keyword>
<feature type="binding site" evidence="6">
    <location>
        <position position="347"/>
    </location>
    <ligand>
        <name>Zn(2+)</name>
        <dbReference type="ChEBI" id="CHEBI:29105"/>
    </ligand>
</feature>
<keyword evidence="5 6" id="KW-0472">Membrane</keyword>
<dbReference type="PANTHER" id="PTHR38344">
    <property type="entry name" value="UPF0753 PROTEIN AQ_863"/>
    <property type="match status" value="1"/>
</dbReference>
<dbReference type="PANTHER" id="PTHR38344:SF1">
    <property type="entry name" value="INORGANIC CARBON TRANSPORTER SUBUNIT DABA-RELATED"/>
    <property type="match status" value="1"/>
</dbReference>
<name>A0A3A1YS71_9BURK</name>
<evidence type="ECO:0000313" key="8">
    <source>
        <dbReference type="Proteomes" id="UP000266206"/>
    </source>
</evidence>
<keyword evidence="3 6" id="KW-0479">Metal-binding</keyword>
<organism evidence="7 8">
    <name type="scientific">Neopusillimonas maritima</name>
    <dbReference type="NCBI Taxonomy" id="2026239"/>
    <lineage>
        <taxon>Bacteria</taxon>
        <taxon>Pseudomonadati</taxon>
        <taxon>Pseudomonadota</taxon>
        <taxon>Betaproteobacteria</taxon>
        <taxon>Burkholderiales</taxon>
        <taxon>Alcaligenaceae</taxon>
        <taxon>Neopusillimonas</taxon>
    </lineage>
</organism>
<accession>A0A3A1YS71</accession>
<dbReference type="AlphaFoldDB" id="A0A3A1YS71"/>
<proteinExistence type="inferred from homology"/>
<comment type="subcellular location">
    <subcellularLocation>
        <location evidence="6">Cell membrane</location>
        <topology evidence="6">Peripheral membrane protein</topology>
    </subcellularLocation>
</comment>
<evidence type="ECO:0000313" key="7">
    <source>
        <dbReference type="EMBL" id="RIY40361.1"/>
    </source>
</evidence>
<comment type="caution">
    <text evidence="7">The sequence shown here is derived from an EMBL/GenBank/DDBJ whole genome shotgun (WGS) entry which is preliminary data.</text>
</comment>